<feature type="non-terminal residue" evidence="1">
    <location>
        <position position="129"/>
    </location>
</feature>
<protein>
    <submittedName>
        <fullName evidence="1">Uncharacterized protein</fullName>
    </submittedName>
</protein>
<dbReference type="AlphaFoldDB" id="A0A0B6XVP3"/>
<proteinExistence type="predicted"/>
<organism evidence="1">
    <name type="scientific">Arion vulgaris</name>
    <dbReference type="NCBI Taxonomy" id="1028688"/>
    <lineage>
        <taxon>Eukaryota</taxon>
        <taxon>Metazoa</taxon>
        <taxon>Spiralia</taxon>
        <taxon>Lophotrochozoa</taxon>
        <taxon>Mollusca</taxon>
        <taxon>Gastropoda</taxon>
        <taxon>Heterobranchia</taxon>
        <taxon>Euthyneura</taxon>
        <taxon>Panpulmonata</taxon>
        <taxon>Eupulmonata</taxon>
        <taxon>Stylommatophora</taxon>
        <taxon>Helicina</taxon>
        <taxon>Arionoidea</taxon>
        <taxon>Arionidae</taxon>
        <taxon>Arion</taxon>
    </lineage>
</organism>
<sequence>YNEICQRLWETERSLRNGALAGSYSNKKNTEIEHIGTHRHRSGHITPLRASRLNEDHDRFVVSANIQPYNTGEDVQPFHHEPLWSDTGTKSTNELLTNQVPSLDNHVTSDHQIIDSEKLEKQLMELMGE</sequence>
<name>A0A0B6XVP3_9EUPU</name>
<evidence type="ECO:0000313" key="1">
    <source>
        <dbReference type="EMBL" id="CEK47606.1"/>
    </source>
</evidence>
<accession>A0A0B6XVP3</accession>
<dbReference type="EMBL" id="HACG01000741">
    <property type="protein sequence ID" value="CEK47606.1"/>
    <property type="molecule type" value="Transcribed_RNA"/>
</dbReference>
<reference evidence="1" key="1">
    <citation type="submission" date="2014-12" db="EMBL/GenBank/DDBJ databases">
        <title>Insight into the proteome of Arion vulgaris.</title>
        <authorList>
            <person name="Aradska J."/>
            <person name="Bulat T."/>
            <person name="Smidak R."/>
            <person name="Sarate P."/>
            <person name="Gangsoo J."/>
            <person name="Sialana F."/>
            <person name="Bilban M."/>
            <person name="Lubec G."/>
        </authorList>
    </citation>
    <scope>NUCLEOTIDE SEQUENCE</scope>
    <source>
        <tissue evidence="1">Skin</tissue>
    </source>
</reference>
<feature type="non-terminal residue" evidence="1">
    <location>
        <position position="1"/>
    </location>
</feature>
<gene>
    <name evidence="1" type="primary">ORF1745</name>
</gene>